<dbReference type="PANTHER" id="PTHR11941:SF54">
    <property type="entry name" value="ENOYL-COA HYDRATASE, MITOCHONDRIAL"/>
    <property type="match status" value="1"/>
</dbReference>
<keyword evidence="4" id="KW-1185">Reference proteome</keyword>
<dbReference type="SUPFAM" id="SSF52096">
    <property type="entry name" value="ClpP/crotonase"/>
    <property type="match status" value="1"/>
</dbReference>
<dbReference type="CDD" id="cd06558">
    <property type="entry name" value="crotonase-like"/>
    <property type="match status" value="1"/>
</dbReference>
<reference evidence="3 4" key="1">
    <citation type="submission" date="2019-12" db="EMBL/GenBank/DDBJ databases">
        <title>Genomic-based taxomic classification of the family Erythrobacteraceae.</title>
        <authorList>
            <person name="Xu L."/>
        </authorList>
    </citation>
    <scope>NUCLEOTIDE SEQUENCE [LARGE SCALE GENOMIC DNA]</scope>
    <source>
        <strain evidence="3 4">MCCC 1A09962</strain>
    </source>
</reference>
<name>A0A844ZK57_9SPHN</name>
<protein>
    <submittedName>
        <fullName evidence="3">Crotonase/enoyl-CoA hydratase family protein</fullName>
    </submittedName>
</protein>
<dbReference type="EMBL" id="WTYW01000002">
    <property type="protein sequence ID" value="MXO86079.1"/>
    <property type="molecule type" value="Genomic_DNA"/>
</dbReference>
<dbReference type="InterPro" id="IPR029045">
    <property type="entry name" value="ClpP/crotonase-like_dom_sf"/>
</dbReference>
<evidence type="ECO:0000313" key="3">
    <source>
        <dbReference type="EMBL" id="MXO86079.1"/>
    </source>
</evidence>
<gene>
    <name evidence="3" type="ORF">GRI38_08570</name>
</gene>
<dbReference type="Pfam" id="PF00378">
    <property type="entry name" value="ECH_1"/>
    <property type="match status" value="1"/>
</dbReference>
<dbReference type="InterPro" id="IPR014748">
    <property type="entry name" value="Enoyl-CoA_hydra_C"/>
</dbReference>
<dbReference type="RefSeq" id="WP_160682630.1">
    <property type="nucleotide sequence ID" value="NZ_WTYW01000002.1"/>
</dbReference>
<dbReference type="PANTHER" id="PTHR11941">
    <property type="entry name" value="ENOYL-COA HYDRATASE-RELATED"/>
    <property type="match status" value="1"/>
</dbReference>
<evidence type="ECO:0000256" key="2">
    <source>
        <dbReference type="ARBA" id="ARBA00023239"/>
    </source>
</evidence>
<proteinExistence type="inferred from homology"/>
<dbReference type="Gene3D" id="3.90.226.10">
    <property type="entry name" value="2-enoyl-CoA Hydratase, Chain A, domain 1"/>
    <property type="match status" value="1"/>
</dbReference>
<evidence type="ECO:0000256" key="1">
    <source>
        <dbReference type="ARBA" id="ARBA00005254"/>
    </source>
</evidence>
<dbReference type="NCBIfam" id="NF006699">
    <property type="entry name" value="PRK09245.1"/>
    <property type="match status" value="1"/>
</dbReference>
<dbReference type="OrthoDB" id="9802898at2"/>
<dbReference type="GO" id="GO:0016829">
    <property type="term" value="F:lyase activity"/>
    <property type="evidence" value="ECO:0007669"/>
    <property type="project" value="UniProtKB-KW"/>
</dbReference>
<organism evidence="3 4">
    <name type="scientific">Parapontixanthobacter aurantiacus</name>
    <dbReference type="NCBI Taxonomy" id="1463599"/>
    <lineage>
        <taxon>Bacteria</taxon>
        <taxon>Pseudomonadati</taxon>
        <taxon>Pseudomonadota</taxon>
        <taxon>Alphaproteobacteria</taxon>
        <taxon>Sphingomonadales</taxon>
        <taxon>Erythrobacteraceae</taxon>
        <taxon>Parapontixanthobacter</taxon>
    </lineage>
</organism>
<dbReference type="GO" id="GO:0006635">
    <property type="term" value="P:fatty acid beta-oxidation"/>
    <property type="evidence" value="ECO:0007669"/>
    <property type="project" value="TreeGrafter"/>
</dbReference>
<dbReference type="Gene3D" id="1.10.12.10">
    <property type="entry name" value="Lyase 2-enoyl-coa Hydratase, Chain A, domain 2"/>
    <property type="match status" value="1"/>
</dbReference>
<comment type="similarity">
    <text evidence="1">Belongs to the enoyl-CoA hydratase/isomerase family.</text>
</comment>
<dbReference type="InterPro" id="IPR001753">
    <property type="entry name" value="Enoyl-CoA_hydra/iso"/>
</dbReference>
<keyword evidence="2" id="KW-0456">Lyase</keyword>
<dbReference type="Proteomes" id="UP000433104">
    <property type="component" value="Unassembled WGS sequence"/>
</dbReference>
<sequence length="263" mass="27796">MLKTQRSGHIVTLTLDRPDSMNALGANGDGDAFAEACDAINADRSVRCAILTGAGKAFSAGGDVKAMRERTGAFGGTGPQIADGYRDNIHKALRALYGLRVPLIAAVNGPAIGLGCDLACLADMRIASDRAKFGVTFLKLGLIPGDGGTWILPRIIGEARAAELFYTGDVIDAPTAVEWGLVSRSVPADVLLDEAHELAEKVAAMPPDALRAAKNLMRQGREISYDTALELAANTQALMHGTSDHEEGVAALLEKRSARFERR</sequence>
<dbReference type="AlphaFoldDB" id="A0A844ZK57"/>
<accession>A0A844ZK57</accession>
<comment type="caution">
    <text evidence="3">The sequence shown here is derived from an EMBL/GenBank/DDBJ whole genome shotgun (WGS) entry which is preliminary data.</text>
</comment>
<evidence type="ECO:0000313" key="4">
    <source>
        <dbReference type="Proteomes" id="UP000433104"/>
    </source>
</evidence>